<feature type="domain" description="Phage-Barnase-EndoU-ColicinE5/D-RelE like nuclease 2" evidence="3">
    <location>
        <begin position="155"/>
        <end position="240"/>
    </location>
</feature>
<feature type="region of interest" description="Disordered" evidence="1">
    <location>
        <begin position="641"/>
        <end position="694"/>
    </location>
</feature>
<feature type="compositionally biased region" description="Basic and acidic residues" evidence="1">
    <location>
        <begin position="685"/>
        <end position="694"/>
    </location>
</feature>
<reference evidence="5" key="1">
    <citation type="submission" date="2019-07" db="EMBL/GenBank/DDBJ databases">
        <title>Helicobacter labacensis sp. nov., Helicobacter mehlei sp. nov. and Helicobacter vulpis sp. nov., isolated from gastric mucosa of red fox (Vulpis vulpis).</title>
        <authorList>
            <person name="Papic B."/>
        </authorList>
    </citation>
    <scope>NUCLEOTIDE SEQUENCE [LARGE SCALE GENOMIC DNA]</scope>
    <source>
        <strain evidence="5">L8b</strain>
    </source>
</reference>
<evidence type="ECO:0000259" key="2">
    <source>
        <dbReference type="Pfam" id="PF18809"/>
    </source>
</evidence>
<evidence type="ECO:0000313" key="4">
    <source>
        <dbReference type="EMBL" id="TSA79391.1"/>
    </source>
</evidence>
<evidence type="ECO:0000313" key="5">
    <source>
        <dbReference type="Proteomes" id="UP000319322"/>
    </source>
</evidence>
<accession>A0A553UHA5</accession>
<feature type="non-terminal residue" evidence="4">
    <location>
        <position position="1"/>
    </location>
</feature>
<name>A0A553UHA5_9HELI</name>
<dbReference type="InterPro" id="IPR041110">
    <property type="entry name" value="PBECR2"/>
</dbReference>
<dbReference type="Pfam" id="PF18809">
    <property type="entry name" value="PBECR1"/>
    <property type="match status" value="1"/>
</dbReference>
<proteinExistence type="predicted"/>
<evidence type="ECO:0000256" key="1">
    <source>
        <dbReference type="SAM" id="MobiDB-lite"/>
    </source>
</evidence>
<dbReference type="EMBL" id="VKGC01000045">
    <property type="protein sequence ID" value="TSA79391.1"/>
    <property type="molecule type" value="Genomic_DNA"/>
</dbReference>
<gene>
    <name evidence="4" type="ORF">FNE76_07990</name>
</gene>
<dbReference type="InterPro" id="IPR041092">
    <property type="entry name" value="PBECR1"/>
</dbReference>
<feature type="domain" description="Phage-Barnase-EndoU-ColicinE5/D-RelE-like nuclease" evidence="2">
    <location>
        <begin position="318"/>
        <end position="444"/>
    </location>
</feature>
<evidence type="ECO:0008006" key="6">
    <source>
        <dbReference type="Google" id="ProtNLM"/>
    </source>
</evidence>
<feature type="non-terminal residue" evidence="4">
    <location>
        <position position="694"/>
    </location>
</feature>
<evidence type="ECO:0000259" key="3">
    <source>
        <dbReference type="Pfam" id="PF18810"/>
    </source>
</evidence>
<comment type="caution">
    <text evidence="4">The sequence shown here is derived from an EMBL/GenBank/DDBJ whole genome shotgun (WGS) entry which is preliminary data.</text>
</comment>
<dbReference type="AlphaFoldDB" id="A0A553UHA5"/>
<dbReference type="Pfam" id="PF18810">
    <property type="entry name" value="PBECR2"/>
    <property type="match status" value="1"/>
</dbReference>
<dbReference type="Proteomes" id="UP000319322">
    <property type="component" value="Unassembled WGS sequence"/>
</dbReference>
<sequence>TKPPLNNQTTLLPYKSTYEVVQRAKEQGLSPAQTKVLVQENKERIAGLLPYKREVDIKGVIFKEDIKSTMQILQEGRQAYLNHAQILQALNKAKELKSTAPSAYELTRHKQSRLAQLQDGALEEEWLTTFNLKSLDAPFIPSFSPQVQEALEPILKGEPIKLTRGSLVKLEKRQREEFLPLIKPTLEQSDMILRDKENALIFVKDMGKKYYFTSVARSNDGSWTIRTNSYKTLNRLKNIVSDLGEVLYIDEKAPNILAETFKAKTFSNQLTDDSSAIGLKGQIKPNPAFGENFKEFALKGKEAVAKLLQEKRGQVAGAFYRPDLGESGGYIDLVWGANAQRLQAQRLQGLKGANGKPLKPYGLSKIVEKHLEDFSPFEGNTPFEKLGHGIEEIIRRGDLVTDQAGVKTIILKDNGREFRVGVSQGWEHKGKNYWIVTAYENRKSPAQKFDQVAAKSGHGSDLAQKDLDEHTTTPLKAQTPKSAEELIESLAVDNATAKKYNMHYSHDPRYILSDQHEAFKKLFGIKEGDDPFTPNMPKEVLEALQSAQKKPFKVRSKDFYFGLTDGYAPYFKQTLEHPDAVFQDEFFMYLVKNIDGKIFAFRAENSTDAKYFERLYPYELEGLQERATRLGNGVKAKSYTQLTKEERGVRRANTQAKQEEAKANKPPLKKPKDYKQPQSLEGLEELPKIAPKDP</sequence>
<protein>
    <recommendedName>
        <fullName evidence="6">Phage-Barnase-EndoU-ColicinE5/D-RelE-like nuclease domain-containing protein</fullName>
    </recommendedName>
</protein>
<reference evidence="4 5" key="2">
    <citation type="submission" date="2019-07" db="EMBL/GenBank/DDBJ databases">
        <title>Helicobacter labacensis sp. nov., Helicobacter mehlei sp. nov. and Helicobacter vulpis sp. nov., isolated from gastric mucosa of red fox (Vulpis vulpis).</title>
        <authorList>
            <person name="Kusar D."/>
            <person name="Gruntar I."/>
            <person name="Pate M."/>
            <person name="Zajc U."/>
            <person name="Ocepek M."/>
        </authorList>
    </citation>
    <scope>NUCLEOTIDE SEQUENCE [LARGE SCALE GENOMIC DNA]</scope>
    <source>
        <strain evidence="4 5">L8b</strain>
    </source>
</reference>
<dbReference type="RefSeq" id="WP_268903670.1">
    <property type="nucleotide sequence ID" value="NZ_VKGC01000045.1"/>
</dbReference>
<reference evidence="4 5" key="3">
    <citation type="submission" date="2019-07" db="EMBL/GenBank/DDBJ databases">
        <authorList>
            <person name="Papic B."/>
        </authorList>
    </citation>
    <scope>NUCLEOTIDE SEQUENCE [LARGE SCALE GENOMIC DNA]</scope>
    <source>
        <strain evidence="4 5">L8b</strain>
    </source>
</reference>
<keyword evidence="5" id="KW-1185">Reference proteome</keyword>
<organism evidence="4 5">
    <name type="scientific">Helicobacter mehlei</name>
    <dbReference type="NCBI Taxonomy" id="2316080"/>
    <lineage>
        <taxon>Bacteria</taxon>
        <taxon>Pseudomonadati</taxon>
        <taxon>Campylobacterota</taxon>
        <taxon>Epsilonproteobacteria</taxon>
        <taxon>Campylobacterales</taxon>
        <taxon>Helicobacteraceae</taxon>
        <taxon>Helicobacter</taxon>
    </lineage>
</organism>